<dbReference type="PANTHER" id="PTHR11480">
    <property type="entry name" value="SAPOSIN-RELATED"/>
    <property type="match status" value="1"/>
</dbReference>
<feature type="domain" description="Saposin B-type" evidence="5">
    <location>
        <begin position="68"/>
        <end position="154"/>
    </location>
</feature>
<keyword evidence="2" id="KW-0865">Zymogen</keyword>
<keyword evidence="4" id="KW-0325">Glycoprotein</keyword>
<accession>A0AAQ3QDF4</accession>
<keyword evidence="3" id="KW-1015">Disulfide bond</keyword>
<proteinExistence type="predicted"/>
<dbReference type="EMBL" id="CP136894">
    <property type="protein sequence ID" value="WOL06854.1"/>
    <property type="molecule type" value="Genomic_DNA"/>
</dbReference>
<dbReference type="SMART" id="SM00741">
    <property type="entry name" value="SapB"/>
    <property type="match status" value="2"/>
</dbReference>
<evidence type="ECO:0000256" key="1">
    <source>
        <dbReference type="ARBA" id="ARBA00022750"/>
    </source>
</evidence>
<dbReference type="InterPro" id="IPR051428">
    <property type="entry name" value="Sphingo_Act-Surfact_Prot"/>
</dbReference>
<dbReference type="GO" id="GO:0006629">
    <property type="term" value="P:lipid metabolic process"/>
    <property type="evidence" value="ECO:0007669"/>
    <property type="project" value="InterPro"/>
</dbReference>
<dbReference type="Gene3D" id="1.10.225.10">
    <property type="entry name" value="Saposin-like"/>
    <property type="match status" value="2"/>
</dbReference>
<dbReference type="InterPro" id="IPR011001">
    <property type="entry name" value="Saposin-like"/>
</dbReference>
<dbReference type="Pfam" id="PF05184">
    <property type="entry name" value="SapB_1"/>
    <property type="match status" value="2"/>
</dbReference>
<dbReference type="InterPro" id="IPR008139">
    <property type="entry name" value="SaposinB_dom"/>
</dbReference>
<evidence type="ECO:0000256" key="2">
    <source>
        <dbReference type="ARBA" id="ARBA00023145"/>
    </source>
</evidence>
<evidence type="ECO:0000313" key="7">
    <source>
        <dbReference type="Proteomes" id="UP001327560"/>
    </source>
</evidence>
<evidence type="ECO:0000313" key="6">
    <source>
        <dbReference type="EMBL" id="WOL06854.1"/>
    </source>
</evidence>
<dbReference type="Proteomes" id="UP001327560">
    <property type="component" value="Chromosome 5"/>
</dbReference>
<keyword evidence="7" id="KW-1185">Reference proteome</keyword>
<organism evidence="6 7">
    <name type="scientific">Canna indica</name>
    <name type="common">Indian-shot</name>
    <dbReference type="NCBI Taxonomy" id="4628"/>
    <lineage>
        <taxon>Eukaryota</taxon>
        <taxon>Viridiplantae</taxon>
        <taxon>Streptophyta</taxon>
        <taxon>Embryophyta</taxon>
        <taxon>Tracheophyta</taxon>
        <taxon>Spermatophyta</taxon>
        <taxon>Magnoliopsida</taxon>
        <taxon>Liliopsida</taxon>
        <taxon>Zingiberales</taxon>
        <taxon>Cannaceae</taxon>
        <taxon>Canna</taxon>
    </lineage>
</organism>
<name>A0AAQ3QDF4_9LILI</name>
<evidence type="ECO:0000256" key="3">
    <source>
        <dbReference type="ARBA" id="ARBA00023157"/>
    </source>
</evidence>
<dbReference type="PROSITE" id="PS50015">
    <property type="entry name" value="SAP_B"/>
    <property type="match status" value="2"/>
</dbReference>
<keyword evidence="1" id="KW-0378">Hydrolase</keyword>
<dbReference type="SUPFAM" id="SSF47862">
    <property type="entry name" value="Saposin"/>
    <property type="match status" value="2"/>
</dbReference>
<dbReference type="Pfam" id="PF03489">
    <property type="entry name" value="SapB_2"/>
    <property type="match status" value="1"/>
</dbReference>
<reference evidence="6 7" key="1">
    <citation type="submission" date="2023-10" db="EMBL/GenBank/DDBJ databases">
        <title>Chromosome-scale genome assembly provides insights into flower coloration mechanisms of Canna indica.</title>
        <authorList>
            <person name="Li C."/>
        </authorList>
    </citation>
    <scope>NUCLEOTIDE SEQUENCE [LARGE SCALE GENOMIC DNA]</scope>
    <source>
        <tissue evidence="6">Flower</tissue>
    </source>
</reference>
<dbReference type="GO" id="GO:0004190">
    <property type="term" value="F:aspartic-type endopeptidase activity"/>
    <property type="evidence" value="ECO:0007669"/>
    <property type="project" value="UniProtKB-KW"/>
</dbReference>
<protein>
    <submittedName>
        <fullName evidence="6">Proactivator polypeptide-like 1</fullName>
    </submittedName>
</protein>
<evidence type="ECO:0000259" key="5">
    <source>
        <dbReference type="PROSITE" id="PS50015"/>
    </source>
</evidence>
<dbReference type="PANTHER" id="PTHR11480:SF3">
    <property type="entry name" value="BCDNA.GH08312"/>
    <property type="match status" value="1"/>
</dbReference>
<evidence type="ECO:0000256" key="4">
    <source>
        <dbReference type="ARBA" id="ARBA00023180"/>
    </source>
</evidence>
<keyword evidence="1" id="KW-0645">Protease</keyword>
<dbReference type="InterPro" id="IPR007856">
    <property type="entry name" value="SapB_1"/>
</dbReference>
<gene>
    <name evidence="6" type="ORF">Cni_G15588</name>
</gene>
<dbReference type="AlphaFoldDB" id="A0AAQ3QDF4"/>
<feature type="domain" description="Saposin B-type" evidence="5">
    <location>
        <begin position="161"/>
        <end position="241"/>
    </location>
</feature>
<dbReference type="InterPro" id="IPR008138">
    <property type="entry name" value="SapB_2"/>
</dbReference>
<sequence>MAQLMTAFVGPAILRITTQVNMGSRLSFVFLMLVISFIVANARNLDVLSEFDVQLDNKVRGETSVGTNEKVCTLCEEYASQAIKYLAENETQSYIVSALHDACSQLHALEKQACSSSDICISLVDYYLPIFFLEVSELSSEELCERVNLCGESVLLKLPKNDGACTICHDVVVEILTKLKDPDAQLEVMEMLLKGCNQMGNYAEQCKNLVLHYGQLILINAQTFLETTDVCLAIHACNYSQDLTGSVLADA</sequence>
<keyword evidence="1" id="KW-0064">Aspartyl protease</keyword>